<dbReference type="PANTHER" id="PTHR31609:SF1">
    <property type="entry name" value="CARBOHYDRATE DEACETYLASE"/>
    <property type="match status" value="1"/>
</dbReference>
<keyword evidence="4" id="KW-0460">Magnesium</keyword>
<dbReference type="Pfam" id="PF04794">
    <property type="entry name" value="YdjC"/>
    <property type="match status" value="1"/>
</dbReference>
<dbReference type="GO" id="GO:0005975">
    <property type="term" value="P:carbohydrate metabolic process"/>
    <property type="evidence" value="ECO:0007669"/>
    <property type="project" value="InterPro"/>
</dbReference>
<dbReference type="GO" id="GO:0046872">
    <property type="term" value="F:metal ion binding"/>
    <property type="evidence" value="ECO:0007669"/>
    <property type="project" value="UniProtKB-KW"/>
</dbReference>
<dbReference type="Gene3D" id="3.20.20.370">
    <property type="entry name" value="Glycoside hydrolase/deacetylase"/>
    <property type="match status" value="1"/>
</dbReference>
<evidence type="ECO:0000313" key="7">
    <source>
        <dbReference type="Proteomes" id="UP000319619"/>
    </source>
</evidence>
<sequence length="284" mass="31226">MPNAKRLIVNSDDLALHASVNRAIFQAHRGGIVTSTTILAGGKAFSEAVQEIKQIPDLGVGLHLCLVDQQSVADPERISSLVDSGGMLPKSYASFILRYFTGRIRSEHIKAELVAQAAKAVDHGLKLTHFDGHQHLHLLPEIAAITLELGTKFGVQRVRIPQENILPQTGPTPLMRKLQGKLISKLAAKRRNEFVNAGWLTSDHFFGFSRGGCMHLEDWLGLIPSLPAGVTEIMVHPGDDNLNLKSHTGTDYHWAEELAALINPEVKQLLRDHNIELINFGDLC</sequence>
<dbReference type="AlphaFoldDB" id="A0A532V301"/>
<keyword evidence="3" id="KW-0378">Hydrolase</keyword>
<comment type="cofactor">
    <cofactor evidence="1">
        <name>Mg(2+)</name>
        <dbReference type="ChEBI" id="CHEBI:18420"/>
    </cofactor>
</comment>
<evidence type="ECO:0000256" key="1">
    <source>
        <dbReference type="ARBA" id="ARBA00001946"/>
    </source>
</evidence>
<keyword evidence="5" id="KW-0119">Carbohydrate metabolism</keyword>
<comment type="caution">
    <text evidence="6">The sequence shown here is derived from an EMBL/GenBank/DDBJ whole genome shotgun (WGS) entry which is preliminary data.</text>
</comment>
<dbReference type="SUPFAM" id="SSF88713">
    <property type="entry name" value="Glycoside hydrolase/deacetylase"/>
    <property type="match status" value="1"/>
</dbReference>
<reference evidence="6 7" key="1">
    <citation type="submission" date="2017-06" db="EMBL/GenBank/DDBJ databases">
        <title>Novel microbial phyla capable of carbon fixation and sulfur reduction in deep-sea sediments.</title>
        <authorList>
            <person name="Huang J."/>
            <person name="Baker B."/>
            <person name="Wang Y."/>
        </authorList>
    </citation>
    <scope>NUCLEOTIDE SEQUENCE [LARGE SCALE GENOMIC DNA]</scope>
    <source>
        <strain evidence="6">B3_LCP</strain>
    </source>
</reference>
<evidence type="ECO:0000256" key="3">
    <source>
        <dbReference type="ARBA" id="ARBA00022801"/>
    </source>
</evidence>
<dbReference type="PANTHER" id="PTHR31609">
    <property type="entry name" value="YDJC DEACETYLASE FAMILY MEMBER"/>
    <property type="match status" value="1"/>
</dbReference>
<proteinExistence type="predicted"/>
<evidence type="ECO:0000256" key="5">
    <source>
        <dbReference type="ARBA" id="ARBA00023277"/>
    </source>
</evidence>
<dbReference type="Proteomes" id="UP000319619">
    <property type="component" value="Unassembled WGS sequence"/>
</dbReference>
<keyword evidence="2" id="KW-0479">Metal-binding</keyword>
<dbReference type="GO" id="GO:0019213">
    <property type="term" value="F:deacetylase activity"/>
    <property type="evidence" value="ECO:0007669"/>
    <property type="project" value="TreeGrafter"/>
</dbReference>
<evidence type="ECO:0000256" key="4">
    <source>
        <dbReference type="ARBA" id="ARBA00022842"/>
    </source>
</evidence>
<dbReference type="CDD" id="cd10808">
    <property type="entry name" value="YdjC"/>
    <property type="match status" value="1"/>
</dbReference>
<accession>A0A532V301</accession>
<dbReference type="EMBL" id="NJBN01000002">
    <property type="protein sequence ID" value="TKJ41594.1"/>
    <property type="molecule type" value="Genomic_DNA"/>
</dbReference>
<organism evidence="6 7">
    <name type="scientific">candidate division LCP-89 bacterium B3_LCP</name>
    <dbReference type="NCBI Taxonomy" id="2012998"/>
    <lineage>
        <taxon>Bacteria</taxon>
        <taxon>Pseudomonadati</taxon>
        <taxon>Bacteria division LCP-89</taxon>
    </lineage>
</organism>
<dbReference type="InterPro" id="IPR011330">
    <property type="entry name" value="Glyco_hydro/deAcase_b/a-brl"/>
</dbReference>
<protein>
    <submittedName>
        <fullName evidence="6">Hopanoid biosynthesis associated protein HpnK</fullName>
    </submittedName>
</protein>
<dbReference type="InterPro" id="IPR006879">
    <property type="entry name" value="YdjC-like"/>
</dbReference>
<name>A0A532V301_UNCL8</name>
<evidence type="ECO:0000256" key="2">
    <source>
        <dbReference type="ARBA" id="ARBA00022723"/>
    </source>
</evidence>
<dbReference type="GO" id="GO:0016787">
    <property type="term" value="F:hydrolase activity"/>
    <property type="evidence" value="ECO:0007669"/>
    <property type="project" value="UniProtKB-KW"/>
</dbReference>
<gene>
    <name evidence="6" type="ORF">CEE37_03245</name>
</gene>
<evidence type="ECO:0000313" key="6">
    <source>
        <dbReference type="EMBL" id="TKJ41594.1"/>
    </source>
</evidence>